<comment type="catalytic activity">
    <reaction evidence="8">
        <text>fluoride(in) = fluoride(out)</text>
        <dbReference type="Rhea" id="RHEA:76159"/>
        <dbReference type="ChEBI" id="CHEBI:17051"/>
    </reaction>
    <physiologicalReaction direction="left-to-right" evidence="8">
        <dbReference type="Rhea" id="RHEA:76160"/>
    </physiologicalReaction>
</comment>
<evidence type="ECO:0000256" key="6">
    <source>
        <dbReference type="ARBA" id="ARBA00023303"/>
    </source>
</evidence>
<evidence type="ECO:0000313" key="12">
    <source>
        <dbReference type="Proteomes" id="UP000654345"/>
    </source>
</evidence>
<keyword evidence="10" id="KW-0915">Sodium</keyword>
<evidence type="ECO:0000256" key="3">
    <source>
        <dbReference type="ARBA" id="ARBA00022692"/>
    </source>
</evidence>
<keyword evidence="10" id="KW-0813">Transport</keyword>
<dbReference type="RefSeq" id="WP_201371646.1">
    <property type="nucleotide sequence ID" value="NZ_BNJG01000001.1"/>
</dbReference>
<comment type="caution">
    <text evidence="11">The sequence shown here is derived from an EMBL/GenBank/DDBJ whole genome shotgun (WGS) entry which is preliminary data.</text>
</comment>
<feature type="transmembrane region" description="Helical" evidence="10">
    <location>
        <begin position="43"/>
        <end position="61"/>
    </location>
</feature>
<evidence type="ECO:0000256" key="7">
    <source>
        <dbReference type="ARBA" id="ARBA00035120"/>
    </source>
</evidence>
<keyword evidence="5 10" id="KW-0472">Membrane</keyword>
<evidence type="ECO:0000256" key="10">
    <source>
        <dbReference type="HAMAP-Rule" id="MF_00454"/>
    </source>
</evidence>
<comment type="function">
    <text evidence="9 10">Fluoride-specific ion channel. Important for reducing fluoride concentration in the cell, thus reducing its toxicity.</text>
</comment>
<dbReference type="Proteomes" id="UP000654345">
    <property type="component" value="Unassembled WGS sequence"/>
</dbReference>
<keyword evidence="6 10" id="KW-0407">Ion channel</keyword>
<comment type="similarity">
    <text evidence="7 10">Belongs to the fluoride channel Fluc/FEX (TC 1.A.43) family.</text>
</comment>
<evidence type="ECO:0000256" key="2">
    <source>
        <dbReference type="ARBA" id="ARBA00022475"/>
    </source>
</evidence>
<evidence type="ECO:0000256" key="4">
    <source>
        <dbReference type="ARBA" id="ARBA00022989"/>
    </source>
</evidence>
<dbReference type="EMBL" id="BNJG01000001">
    <property type="protein sequence ID" value="GHO54996.1"/>
    <property type="molecule type" value="Genomic_DNA"/>
</dbReference>
<name>A0ABQ3UQD6_9CHLR</name>
<feature type="binding site" evidence="10">
    <location>
        <position position="84"/>
    </location>
    <ligand>
        <name>Na(+)</name>
        <dbReference type="ChEBI" id="CHEBI:29101"/>
        <note>structural</note>
    </ligand>
</feature>
<reference evidence="11 12" key="1">
    <citation type="journal article" date="2021" name="Int. J. Syst. Evol. Microbiol.">
        <title>Reticulibacter mediterranei gen. nov., sp. nov., within the new family Reticulibacteraceae fam. nov., and Ktedonospora formicarum gen. nov., sp. nov., Ktedonobacter robiniae sp. nov., Dictyobacter formicarum sp. nov. and Dictyobacter arantiisoli sp. nov., belonging to the class Ktedonobacteria.</title>
        <authorList>
            <person name="Yabe S."/>
            <person name="Zheng Y."/>
            <person name="Wang C.M."/>
            <person name="Sakai Y."/>
            <person name="Abe K."/>
            <person name="Yokota A."/>
            <person name="Donadio S."/>
            <person name="Cavaletti L."/>
            <person name="Monciardini P."/>
        </authorList>
    </citation>
    <scope>NUCLEOTIDE SEQUENCE [LARGE SCALE GENOMIC DNA]</scope>
    <source>
        <strain evidence="11 12">SOSP1-30</strain>
    </source>
</reference>
<dbReference type="InterPro" id="IPR003691">
    <property type="entry name" value="FluC"/>
</dbReference>
<gene>
    <name evidence="11" type="primary">crcB2</name>
    <name evidence="10" type="synonym">crcB</name>
    <name evidence="10" type="synonym">fluC</name>
    <name evidence="11" type="ORF">KSB_34710</name>
</gene>
<feature type="transmembrane region" description="Helical" evidence="10">
    <location>
        <begin position="12"/>
        <end position="31"/>
    </location>
</feature>
<evidence type="ECO:0000256" key="5">
    <source>
        <dbReference type="ARBA" id="ARBA00023136"/>
    </source>
</evidence>
<keyword evidence="3 10" id="KW-0812">Transmembrane</keyword>
<evidence type="ECO:0000256" key="8">
    <source>
        <dbReference type="ARBA" id="ARBA00035585"/>
    </source>
</evidence>
<dbReference type="Pfam" id="PF02537">
    <property type="entry name" value="CRCB"/>
    <property type="match status" value="1"/>
</dbReference>
<evidence type="ECO:0000256" key="9">
    <source>
        <dbReference type="ARBA" id="ARBA00049940"/>
    </source>
</evidence>
<dbReference type="PANTHER" id="PTHR28259">
    <property type="entry name" value="FLUORIDE EXPORT PROTEIN 1-RELATED"/>
    <property type="match status" value="1"/>
</dbReference>
<keyword evidence="10" id="KW-0479">Metal-binding</keyword>
<feature type="binding site" evidence="10">
    <location>
        <position position="81"/>
    </location>
    <ligand>
        <name>Na(+)</name>
        <dbReference type="ChEBI" id="CHEBI:29101"/>
        <note>structural</note>
    </ligand>
</feature>
<keyword evidence="10" id="KW-0406">Ion transport</keyword>
<feature type="transmembrane region" description="Helical" evidence="10">
    <location>
        <begin position="106"/>
        <end position="134"/>
    </location>
</feature>
<proteinExistence type="inferred from homology"/>
<sequence length="162" mass="17619">MKNNVTLRQLVAVLTGGFLGTMTRYLLSLAIQQVLGKGWPYDILLINITGALLIALISTLAETTMLIGPTRRLFLVTGFLGAYTTFSSLALGTLNLLNGGATLPAFLYLLTSLLGGLLAIVLGVRLGQGGVYWLKKRPRMRSLGLYNTTHSDEQVLEEEHRV</sequence>
<accession>A0ABQ3UQD6</accession>
<dbReference type="PANTHER" id="PTHR28259:SF1">
    <property type="entry name" value="FLUORIDE EXPORT PROTEIN 1-RELATED"/>
    <property type="match status" value="1"/>
</dbReference>
<keyword evidence="4 10" id="KW-1133">Transmembrane helix</keyword>
<comment type="activity regulation">
    <text evidence="10">Na(+) is not transported, but it plays an essential structural role and its presence is essential for fluoride channel function.</text>
</comment>
<feature type="transmembrane region" description="Helical" evidence="10">
    <location>
        <begin position="73"/>
        <end position="94"/>
    </location>
</feature>
<evidence type="ECO:0000313" key="11">
    <source>
        <dbReference type="EMBL" id="GHO54996.1"/>
    </source>
</evidence>
<dbReference type="HAMAP" id="MF_00454">
    <property type="entry name" value="FluC"/>
    <property type="match status" value="1"/>
</dbReference>
<keyword evidence="12" id="KW-1185">Reference proteome</keyword>
<protein>
    <recommendedName>
        <fullName evidence="10">Fluoride-specific ion channel FluC</fullName>
    </recommendedName>
</protein>
<keyword evidence="2 10" id="KW-1003">Cell membrane</keyword>
<organism evidence="11 12">
    <name type="scientific">Ktedonobacter robiniae</name>
    <dbReference type="NCBI Taxonomy" id="2778365"/>
    <lineage>
        <taxon>Bacteria</taxon>
        <taxon>Bacillati</taxon>
        <taxon>Chloroflexota</taxon>
        <taxon>Ktedonobacteria</taxon>
        <taxon>Ktedonobacterales</taxon>
        <taxon>Ktedonobacteraceae</taxon>
        <taxon>Ktedonobacter</taxon>
    </lineage>
</organism>
<comment type="subcellular location">
    <subcellularLocation>
        <location evidence="1 10">Cell membrane</location>
        <topology evidence="1 10">Multi-pass membrane protein</topology>
    </subcellularLocation>
</comment>
<evidence type="ECO:0000256" key="1">
    <source>
        <dbReference type="ARBA" id="ARBA00004651"/>
    </source>
</evidence>